<dbReference type="VEuPathDB" id="VectorBase:AALF008924"/>
<dbReference type="InterPro" id="IPR052454">
    <property type="entry name" value="TMX_domain-containing"/>
</dbReference>
<keyword evidence="9 13" id="KW-0472">Membrane</keyword>
<evidence type="ECO:0000256" key="2">
    <source>
        <dbReference type="ARBA" id="ARBA00022448"/>
    </source>
</evidence>
<feature type="compositionally biased region" description="Acidic residues" evidence="12">
    <location>
        <begin position="354"/>
        <end position="365"/>
    </location>
</feature>
<dbReference type="EMBL" id="GAPW01001616">
    <property type="protein sequence ID" value="JAC11982.1"/>
    <property type="molecule type" value="mRNA"/>
</dbReference>
<dbReference type="PANTHER" id="PTHR46107">
    <property type="entry name" value="DUMPY: SHORTER THAN WILD-TYPE"/>
    <property type="match status" value="1"/>
</dbReference>
<evidence type="ECO:0000256" key="4">
    <source>
        <dbReference type="ARBA" id="ARBA00022692"/>
    </source>
</evidence>
<feature type="non-terminal residue" evidence="15">
    <location>
        <position position="1"/>
    </location>
</feature>
<evidence type="ECO:0000256" key="9">
    <source>
        <dbReference type="ARBA" id="ARBA00023136"/>
    </source>
</evidence>
<evidence type="ECO:0000256" key="3">
    <source>
        <dbReference type="ARBA" id="ARBA00022553"/>
    </source>
</evidence>
<evidence type="ECO:0000256" key="11">
    <source>
        <dbReference type="ARBA" id="ARBA00023284"/>
    </source>
</evidence>
<dbReference type="PANTHER" id="PTHR46107:SF3">
    <property type="entry name" value="THIOREDOXIN DOMAIN-CONTAINING PROTEIN"/>
    <property type="match status" value="1"/>
</dbReference>
<keyword evidence="6" id="KW-0256">Endoplasmic reticulum</keyword>
<evidence type="ECO:0000256" key="5">
    <source>
        <dbReference type="ARBA" id="ARBA00022729"/>
    </source>
</evidence>
<feature type="domain" description="Thioredoxin" evidence="14">
    <location>
        <begin position="104"/>
        <end position="235"/>
    </location>
</feature>
<keyword evidence="3" id="KW-0597">Phosphoprotein</keyword>
<dbReference type="GO" id="GO:0005789">
    <property type="term" value="C:endoplasmic reticulum membrane"/>
    <property type="evidence" value="ECO:0007669"/>
    <property type="project" value="UniProtKB-SubCell"/>
</dbReference>
<dbReference type="InterPro" id="IPR013766">
    <property type="entry name" value="Thioredoxin_domain"/>
</dbReference>
<dbReference type="VEuPathDB" id="VectorBase:AALFPA_051580"/>
<dbReference type="PROSITE" id="PS00194">
    <property type="entry name" value="THIOREDOXIN_1"/>
    <property type="match status" value="1"/>
</dbReference>
<feature type="region of interest" description="Disordered" evidence="12">
    <location>
        <begin position="321"/>
        <end position="424"/>
    </location>
</feature>
<keyword evidence="10" id="KW-1015">Disulfide bond</keyword>
<dbReference type="AlphaFoldDB" id="A0A023ERY3"/>
<keyword evidence="4 13" id="KW-0812">Transmembrane</keyword>
<keyword evidence="7" id="KW-0249">Electron transport</keyword>
<evidence type="ECO:0000256" key="6">
    <source>
        <dbReference type="ARBA" id="ARBA00022824"/>
    </source>
</evidence>
<dbReference type="VEuPathDB" id="VectorBase:AALC636_000339"/>
<dbReference type="InterPro" id="IPR036249">
    <property type="entry name" value="Thioredoxin-like_sf"/>
</dbReference>
<evidence type="ECO:0000256" key="1">
    <source>
        <dbReference type="ARBA" id="ARBA00004115"/>
    </source>
</evidence>
<keyword evidence="8 13" id="KW-1133">Transmembrane helix</keyword>
<keyword evidence="2" id="KW-0813">Transport</keyword>
<dbReference type="PROSITE" id="PS51352">
    <property type="entry name" value="THIOREDOXIN_2"/>
    <property type="match status" value="1"/>
</dbReference>
<evidence type="ECO:0000313" key="15">
    <source>
        <dbReference type="EMBL" id="JAC11982.1"/>
    </source>
</evidence>
<feature type="transmembrane region" description="Helical" evidence="13">
    <location>
        <begin position="281"/>
        <end position="310"/>
    </location>
</feature>
<keyword evidence="15" id="KW-0413">Isomerase</keyword>
<evidence type="ECO:0000256" key="8">
    <source>
        <dbReference type="ARBA" id="ARBA00022989"/>
    </source>
</evidence>
<dbReference type="Gene3D" id="3.40.30.10">
    <property type="entry name" value="Glutaredoxin"/>
    <property type="match status" value="1"/>
</dbReference>
<protein>
    <submittedName>
        <fullName evidence="15">Putative thiol-disulfide isomerase and thioredoxin</fullName>
    </submittedName>
</protein>
<reference evidence="15" key="1">
    <citation type="journal article" date="2014" name="PLoS Negl. Trop. Dis.">
        <title>Identification and characterization of seminal fluid proteins in the Asian tiger mosquito, Aedes albopictus.</title>
        <authorList>
            <person name="Boes K.E."/>
            <person name="Ribeiro J.M."/>
            <person name="Wong A."/>
            <person name="Harrington L.C."/>
            <person name="Wolfner M.F."/>
            <person name="Sirot L.K."/>
        </authorList>
    </citation>
    <scope>NUCLEOTIDE SEQUENCE</scope>
    <source>
        <tissue evidence="15">Reproductive organs</tissue>
    </source>
</reference>
<comment type="subcellular location">
    <subcellularLocation>
        <location evidence="1">Endoplasmic reticulum membrane</location>
        <topology evidence="1">Single-pass type I membrane protein</topology>
    </subcellularLocation>
</comment>
<evidence type="ECO:0000256" key="7">
    <source>
        <dbReference type="ARBA" id="ARBA00022982"/>
    </source>
</evidence>
<proteinExistence type="evidence at transcript level"/>
<dbReference type="GO" id="GO:0016853">
    <property type="term" value="F:isomerase activity"/>
    <property type="evidence" value="ECO:0007669"/>
    <property type="project" value="UniProtKB-KW"/>
</dbReference>
<accession>A0A023ERY3</accession>
<dbReference type="CDD" id="cd02994">
    <property type="entry name" value="PDI_a_TMX"/>
    <property type="match status" value="1"/>
</dbReference>
<feature type="transmembrane region" description="Helical" evidence="13">
    <location>
        <begin position="106"/>
        <end position="124"/>
    </location>
</feature>
<dbReference type="Pfam" id="PF00085">
    <property type="entry name" value="Thioredoxin"/>
    <property type="match status" value="1"/>
</dbReference>
<evidence type="ECO:0000256" key="10">
    <source>
        <dbReference type="ARBA" id="ARBA00023157"/>
    </source>
</evidence>
<dbReference type="GO" id="GO:0015036">
    <property type="term" value="F:disulfide oxidoreductase activity"/>
    <property type="evidence" value="ECO:0007669"/>
    <property type="project" value="TreeGrafter"/>
</dbReference>
<organism evidence="15">
    <name type="scientific">Aedes albopictus</name>
    <name type="common">Asian tiger mosquito</name>
    <name type="synonym">Stegomyia albopicta</name>
    <dbReference type="NCBI Taxonomy" id="7160"/>
    <lineage>
        <taxon>Eukaryota</taxon>
        <taxon>Metazoa</taxon>
        <taxon>Ecdysozoa</taxon>
        <taxon>Arthropoda</taxon>
        <taxon>Hexapoda</taxon>
        <taxon>Insecta</taxon>
        <taxon>Pterygota</taxon>
        <taxon>Neoptera</taxon>
        <taxon>Endopterygota</taxon>
        <taxon>Diptera</taxon>
        <taxon>Nematocera</taxon>
        <taxon>Culicoidea</taxon>
        <taxon>Culicidae</taxon>
        <taxon>Culicinae</taxon>
        <taxon>Aedini</taxon>
        <taxon>Aedes</taxon>
        <taxon>Stegomyia</taxon>
    </lineage>
</organism>
<evidence type="ECO:0000256" key="13">
    <source>
        <dbReference type="SAM" id="Phobius"/>
    </source>
</evidence>
<feature type="compositionally biased region" description="Acidic residues" evidence="12">
    <location>
        <begin position="374"/>
        <end position="390"/>
    </location>
</feature>
<keyword evidence="11" id="KW-0676">Redox-active center</keyword>
<dbReference type="SUPFAM" id="SSF52833">
    <property type="entry name" value="Thioredoxin-like"/>
    <property type="match status" value="1"/>
</dbReference>
<evidence type="ECO:0000256" key="12">
    <source>
        <dbReference type="SAM" id="MobiDB-lite"/>
    </source>
</evidence>
<evidence type="ECO:0000259" key="14">
    <source>
        <dbReference type="PROSITE" id="PS51352"/>
    </source>
</evidence>
<dbReference type="InterPro" id="IPR017937">
    <property type="entry name" value="Thioredoxin_CS"/>
</dbReference>
<sequence>IHPSSPRLLASTNRIAYLEQFVHTEETKRIILLTYHLVRNTGKNRTRTTPRIVNQTLAQSHSSRIEKKCCAGGGKQQQKKKTGARTRVPSAGRISKRYRTKMQLRVGRIATLALLVVFGVIGWIDPTRAAKSQVIELDESNWDRMLTEEWLVEFYAPWCPACKNLAPVWDDLSTWSDDLNIKTAKVDVTTSPGLSGRFFVTALPTIFHVLNGEFRQYKGPRDLNSLMTFIEEKKWQQLEPVSAWSKPDSIQMSLVSQFFKLSHFLKEVNTMLSKEYGLPAWGSYALFAIGTILLGAILGLILVCVIDFMFPPKSAQRKSFSEHKQNLKNEQVAEEIKGDELEDEDELAGTGVQDEVEEDETNETSEGEKNSGSDSEEESEPKEEEKEEQDAAPVAPPSPKEEAKKKDTNAGSPDVRKRKSRKAD</sequence>
<name>A0A023ERY3_AEDAL</name>
<feature type="compositionally biased region" description="Basic and acidic residues" evidence="12">
    <location>
        <begin position="399"/>
        <end position="408"/>
    </location>
</feature>
<keyword evidence="5" id="KW-0732">Signal</keyword>